<evidence type="ECO:0000313" key="2">
    <source>
        <dbReference type="Proteomes" id="UP000005239"/>
    </source>
</evidence>
<gene>
    <name evidence="1" type="primary">WBGene00282210</name>
</gene>
<evidence type="ECO:0000313" key="1">
    <source>
        <dbReference type="EnsemblMetazoa" id="PPA43841.1"/>
    </source>
</evidence>
<keyword evidence="2" id="KW-1185">Reference proteome</keyword>
<dbReference type="Proteomes" id="UP000005239">
    <property type="component" value="Unassembled WGS sequence"/>
</dbReference>
<proteinExistence type="predicted"/>
<accession>A0A2A6B6W8</accession>
<dbReference type="AlphaFoldDB" id="A0A2A6B6W8"/>
<sequence>MTGAVAFALSMSKRRIEKKTREENTNGTITVNEILENLPCDSSMKKIERHNGRCQLAVDVNRALLRVERADTAM</sequence>
<accession>A0A8R1Z087</accession>
<protein>
    <submittedName>
        <fullName evidence="1">Uncharacterized protein</fullName>
    </submittedName>
</protein>
<dbReference type="EnsemblMetazoa" id="PPA43841.1">
    <property type="protein sequence ID" value="PPA43841.1"/>
    <property type="gene ID" value="WBGene00282210"/>
</dbReference>
<reference evidence="1" key="2">
    <citation type="submission" date="2022-06" db="UniProtKB">
        <authorList>
            <consortium name="EnsemblMetazoa"/>
        </authorList>
    </citation>
    <scope>IDENTIFICATION</scope>
    <source>
        <strain evidence="1">PS312</strain>
    </source>
</reference>
<reference evidence="2" key="1">
    <citation type="journal article" date="2008" name="Nat. Genet.">
        <title>The Pristionchus pacificus genome provides a unique perspective on nematode lifestyle and parasitism.</title>
        <authorList>
            <person name="Dieterich C."/>
            <person name="Clifton S.W."/>
            <person name="Schuster L.N."/>
            <person name="Chinwalla A."/>
            <person name="Delehaunty K."/>
            <person name="Dinkelacker I."/>
            <person name="Fulton L."/>
            <person name="Fulton R."/>
            <person name="Godfrey J."/>
            <person name="Minx P."/>
            <person name="Mitreva M."/>
            <person name="Roeseler W."/>
            <person name="Tian H."/>
            <person name="Witte H."/>
            <person name="Yang S.P."/>
            <person name="Wilson R.K."/>
            <person name="Sommer R.J."/>
        </authorList>
    </citation>
    <scope>NUCLEOTIDE SEQUENCE [LARGE SCALE GENOMIC DNA]</scope>
    <source>
        <strain evidence="2">PS312</strain>
    </source>
</reference>
<organism evidence="1 2">
    <name type="scientific">Pristionchus pacificus</name>
    <name type="common">Parasitic nematode worm</name>
    <dbReference type="NCBI Taxonomy" id="54126"/>
    <lineage>
        <taxon>Eukaryota</taxon>
        <taxon>Metazoa</taxon>
        <taxon>Ecdysozoa</taxon>
        <taxon>Nematoda</taxon>
        <taxon>Chromadorea</taxon>
        <taxon>Rhabditida</taxon>
        <taxon>Rhabditina</taxon>
        <taxon>Diplogasteromorpha</taxon>
        <taxon>Diplogasteroidea</taxon>
        <taxon>Neodiplogasteridae</taxon>
        <taxon>Pristionchus</taxon>
    </lineage>
</organism>
<name>A0A2A6B6W8_PRIPA</name>